<dbReference type="Proteomes" id="UP000001070">
    <property type="component" value="Unassembled WGS sequence"/>
</dbReference>
<dbReference type="SMART" id="SM00675">
    <property type="entry name" value="DM11"/>
    <property type="match status" value="1"/>
</dbReference>
<sequence length="198" mass="22826">MWTIFLLFGLSCQSVLSVDYEFRPDDPDIFSDCRNPPGPPGSTNINGLFNLDELQLSLNGDMVHFEGNLTTVWDIQPQDRIAIKGTVMRWDRGVWEPTIFSVSTDDFCQVMYDKDQYWYRYWTTHVTNADEVGSKCLYLKGSKLMHEPFDINLVIYGVNAVSMLGRYKIVVTLDAFDDQKKIKRPTVCVEIKGEMEEL</sequence>
<dbReference type="InterPro" id="IPR006601">
    <property type="entry name" value="Uncharacterised_DM11_DROME"/>
</dbReference>
<dbReference type="eggNOG" id="ENOG502T6RR">
    <property type="taxonomic scope" value="Eukaryota"/>
</dbReference>
<dbReference type="FunCoup" id="B4J9H8">
    <property type="interactions" value="88"/>
</dbReference>
<evidence type="ECO:0000256" key="1">
    <source>
        <dbReference type="SAM" id="SignalP"/>
    </source>
</evidence>
<feature type="chain" id="PRO_5002808620" evidence="1">
    <location>
        <begin position="18"/>
        <end position="198"/>
    </location>
</feature>
<dbReference type="EMBL" id="CH916367">
    <property type="protein sequence ID" value="EDW02485.1"/>
    <property type="molecule type" value="Genomic_DNA"/>
</dbReference>
<gene>
    <name evidence="2" type="primary">Dgri\GH19860</name>
    <name evidence="2" type="ORF">Dgri_GH19860</name>
</gene>
<evidence type="ECO:0000313" key="3">
    <source>
        <dbReference type="Proteomes" id="UP000001070"/>
    </source>
</evidence>
<keyword evidence="3" id="KW-1185">Reference proteome</keyword>
<proteinExistence type="predicted"/>
<reference evidence="2 3" key="1">
    <citation type="journal article" date="2007" name="Nature">
        <title>Evolution of genes and genomes on the Drosophila phylogeny.</title>
        <authorList>
            <consortium name="Drosophila 12 Genomes Consortium"/>
            <person name="Clark A.G."/>
            <person name="Eisen M.B."/>
            <person name="Smith D.R."/>
            <person name="Bergman C.M."/>
            <person name="Oliver B."/>
            <person name="Markow T.A."/>
            <person name="Kaufman T.C."/>
            <person name="Kellis M."/>
            <person name="Gelbart W."/>
            <person name="Iyer V.N."/>
            <person name="Pollard D.A."/>
            <person name="Sackton T.B."/>
            <person name="Larracuente A.M."/>
            <person name="Singh N.D."/>
            <person name="Abad J.P."/>
            <person name="Abt D.N."/>
            <person name="Adryan B."/>
            <person name="Aguade M."/>
            <person name="Akashi H."/>
            <person name="Anderson W.W."/>
            <person name="Aquadro C.F."/>
            <person name="Ardell D.H."/>
            <person name="Arguello R."/>
            <person name="Artieri C.G."/>
            <person name="Barbash D.A."/>
            <person name="Barker D."/>
            <person name="Barsanti P."/>
            <person name="Batterham P."/>
            <person name="Batzoglou S."/>
            <person name="Begun D."/>
            <person name="Bhutkar A."/>
            <person name="Blanco E."/>
            <person name="Bosak S.A."/>
            <person name="Bradley R.K."/>
            <person name="Brand A.D."/>
            <person name="Brent M.R."/>
            <person name="Brooks A.N."/>
            <person name="Brown R.H."/>
            <person name="Butlin R.K."/>
            <person name="Caggese C."/>
            <person name="Calvi B.R."/>
            <person name="Bernardo de Carvalho A."/>
            <person name="Caspi A."/>
            <person name="Castrezana S."/>
            <person name="Celniker S.E."/>
            <person name="Chang J.L."/>
            <person name="Chapple C."/>
            <person name="Chatterji S."/>
            <person name="Chinwalla A."/>
            <person name="Civetta A."/>
            <person name="Clifton S.W."/>
            <person name="Comeron J.M."/>
            <person name="Costello J.C."/>
            <person name="Coyne J.A."/>
            <person name="Daub J."/>
            <person name="David R.G."/>
            <person name="Delcher A.L."/>
            <person name="Delehaunty K."/>
            <person name="Do C.B."/>
            <person name="Ebling H."/>
            <person name="Edwards K."/>
            <person name="Eickbush T."/>
            <person name="Evans J.D."/>
            <person name="Filipski A."/>
            <person name="Findeiss S."/>
            <person name="Freyhult E."/>
            <person name="Fulton L."/>
            <person name="Fulton R."/>
            <person name="Garcia A.C."/>
            <person name="Gardiner A."/>
            <person name="Garfield D.A."/>
            <person name="Garvin B.E."/>
            <person name="Gibson G."/>
            <person name="Gilbert D."/>
            <person name="Gnerre S."/>
            <person name="Godfrey J."/>
            <person name="Good R."/>
            <person name="Gotea V."/>
            <person name="Gravely B."/>
            <person name="Greenberg A.J."/>
            <person name="Griffiths-Jones S."/>
            <person name="Gross S."/>
            <person name="Guigo R."/>
            <person name="Gustafson E.A."/>
            <person name="Haerty W."/>
            <person name="Hahn M.W."/>
            <person name="Halligan D.L."/>
            <person name="Halpern A.L."/>
            <person name="Halter G.M."/>
            <person name="Han M.V."/>
            <person name="Heger A."/>
            <person name="Hillier L."/>
            <person name="Hinrichs A.S."/>
            <person name="Holmes I."/>
            <person name="Hoskins R.A."/>
            <person name="Hubisz M.J."/>
            <person name="Hultmark D."/>
            <person name="Huntley M.A."/>
            <person name="Jaffe D.B."/>
            <person name="Jagadeeshan S."/>
            <person name="Jeck W.R."/>
            <person name="Johnson J."/>
            <person name="Jones C.D."/>
            <person name="Jordan W.C."/>
            <person name="Karpen G.H."/>
            <person name="Kataoka E."/>
            <person name="Keightley P.D."/>
            <person name="Kheradpour P."/>
            <person name="Kirkness E.F."/>
            <person name="Koerich L.B."/>
            <person name="Kristiansen K."/>
            <person name="Kudrna D."/>
            <person name="Kulathinal R.J."/>
            <person name="Kumar S."/>
            <person name="Kwok R."/>
            <person name="Lander E."/>
            <person name="Langley C.H."/>
            <person name="Lapoint R."/>
            <person name="Lazzaro B.P."/>
            <person name="Lee S.J."/>
            <person name="Levesque L."/>
            <person name="Li R."/>
            <person name="Lin C.F."/>
            <person name="Lin M.F."/>
            <person name="Lindblad-Toh K."/>
            <person name="Llopart A."/>
            <person name="Long M."/>
            <person name="Low L."/>
            <person name="Lozovsky E."/>
            <person name="Lu J."/>
            <person name="Luo M."/>
            <person name="Machado C.A."/>
            <person name="Makalowski W."/>
            <person name="Marzo M."/>
            <person name="Matsuda M."/>
            <person name="Matzkin L."/>
            <person name="McAllister B."/>
            <person name="McBride C.S."/>
            <person name="McKernan B."/>
            <person name="McKernan K."/>
            <person name="Mendez-Lago M."/>
            <person name="Minx P."/>
            <person name="Mollenhauer M.U."/>
            <person name="Montooth K."/>
            <person name="Mount S.M."/>
            <person name="Mu X."/>
            <person name="Myers E."/>
            <person name="Negre B."/>
            <person name="Newfeld S."/>
            <person name="Nielsen R."/>
            <person name="Noor M.A."/>
            <person name="O'Grady P."/>
            <person name="Pachter L."/>
            <person name="Papaceit M."/>
            <person name="Parisi M.J."/>
            <person name="Parisi M."/>
            <person name="Parts L."/>
            <person name="Pedersen J.S."/>
            <person name="Pesole G."/>
            <person name="Phillippy A.M."/>
            <person name="Ponting C.P."/>
            <person name="Pop M."/>
            <person name="Porcelli D."/>
            <person name="Powell J.R."/>
            <person name="Prohaska S."/>
            <person name="Pruitt K."/>
            <person name="Puig M."/>
            <person name="Quesneville H."/>
            <person name="Ram K.R."/>
            <person name="Rand D."/>
            <person name="Rasmussen M.D."/>
            <person name="Reed L.K."/>
            <person name="Reenan R."/>
            <person name="Reily A."/>
            <person name="Remington K.A."/>
            <person name="Rieger T.T."/>
            <person name="Ritchie M.G."/>
            <person name="Robin C."/>
            <person name="Rogers Y.H."/>
            <person name="Rohde C."/>
            <person name="Rozas J."/>
            <person name="Rubenfield M.J."/>
            <person name="Ruiz A."/>
            <person name="Russo S."/>
            <person name="Salzberg S.L."/>
            <person name="Sanchez-Gracia A."/>
            <person name="Saranga D.J."/>
            <person name="Sato H."/>
            <person name="Schaeffer S.W."/>
            <person name="Schatz M.C."/>
            <person name="Schlenke T."/>
            <person name="Schwartz R."/>
            <person name="Segarra C."/>
            <person name="Singh R.S."/>
            <person name="Sirot L."/>
            <person name="Sirota M."/>
            <person name="Sisneros N.B."/>
            <person name="Smith C.D."/>
            <person name="Smith T.F."/>
            <person name="Spieth J."/>
            <person name="Stage D.E."/>
            <person name="Stark A."/>
            <person name="Stephan W."/>
            <person name="Strausberg R.L."/>
            <person name="Strempel S."/>
            <person name="Sturgill D."/>
            <person name="Sutton G."/>
            <person name="Sutton G.G."/>
            <person name="Tao W."/>
            <person name="Teichmann S."/>
            <person name="Tobari Y.N."/>
            <person name="Tomimura Y."/>
            <person name="Tsolas J.M."/>
            <person name="Valente V.L."/>
            <person name="Venter E."/>
            <person name="Venter J.C."/>
            <person name="Vicario S."/>
            <person name="Vieira F.G."/>
            <person name="Vilella A.J."/>
            <person name="Villasante A."/>
            <person name="Walenz B."/>
            <person name="Wang J."/>
            <person name="Wasserman M."/>
            <person name="Watts T."/>
            <person name="Wilson D."/>
            <person name="Wilson R.K."/>
            <person name="Wing R.A."/>
            <person name="Wolfner M.F."/>
            <person name="Wong A."/>
            <person name="Wong G.K."/>
            <person name="Wu C.I."/>
            <person name="Wu G."/>
            <person name="Yamamoto D."/>
            <person name="Yang H.P."/>
            <person name="Yang S.P."/>
            <person name="Yorke J.A."/>
            <person name="Yoshida K."/>
            <person name="Zdobnov E."/>
            <person name="Zhang P."/>
            <person name="Zhang Y."/>
            <person name="Zimin A.V."/>
            <person name="Baldwin J."/>
            <person name="Abdouelleil A."/>
            <person name="Abdulkadir J."/>
            <person name="Abebe A."/>
            <person name="Abera B."/>
            <person name="Abreu J."/>
            <person name="Acer S.C."/>
            <person name="Aftuck L."/>
            <person name="Alexander A."/>
            <person name="An P."/>
            <person name="Anderson E."/>
            <person name="Anderson S."/>
            <person name="Arachi H."/>
            <person name="Azer M."/>
            <person name="Bachantsang P."/>
            <person name="Barry A."/>
            <person name="Bayul T."/>
            <person name="Berlin A."/>
            <person name="Bessette D."/>
            <person name="Bloom T."/>
            <person name="Blye J."/>
            <person name="Boguslavskiy L."/>
            <person name="Bonnet C."/>
            <person name="Boukhgalter B."/>
            <person name="Bourzgui I."/>
            <person name="Brown A."/>
            <person name="Cahill P."/>
            <person name="Channer S."/>
            <person name="Cheshatsang Y."/>
            <person name="Chuda L."/>
            <person name="Citroen M."/>
            <person name="Collymore A."/>
            <person name="Cooke P."/>
            <person name="Costello M."/>
            <person name="D'Aco K."/>
            <person name="Daza R."/>
            <person name="De Haan G."/>
            <person name="DeGray S."/>
            <person name="DeMaso C."/>
            <person name="Dhargay N."/>
            <person name="Dooley K."/>
            <person name="Dooley E."/>
            <person name="Doricent M."/>
            <person name="Dorje P."/>
            <person name="Dorjee K."/>
            <person name="Dupes A."/>
            <person name="Elong R."/>
            <person name="Falk J."/>
            <person name="Farina A."/>
            <person name="Faro S."/>
            <person name="Ferguson D."/>
            <person name="Fisher S."/>
            <person name="Foley C.D."/>
            <person name="Franke A."/>
            <person name="Friedrich D."/>
            <person name="Gadbois L."/>
            <person name="Gearin G."/>
            <person name="Gearin C.R."/>
            <person name="Giannoukos G."/>
            <person name="Goode T."/>
            <person name="Graham J."/>
            <person name="Grandbois E."/>
            <person name="Grewal S."/>
            <person name="Gyaltsen K."/>
            <person name="Hafez N."/>
            <person name="Hagos B."/>
            <person name="Hall J."/>
            <person name="Henson C."/>
            <person name="Hollinger A."/>
            <person name="Honan T."/>
            <person name="Huard M.D."/>
            <person name="Hughes L."/>
            <person name="Hurhula B."/>
            <person name="Husby M.E."/>
            <person name="Kamat A."/>
            <person name="Kanga B."/>
            <person name="Kashin S."/>
            <person name="Khazanovich D."/>
            <person name="Kisner P."/>
            <person name="Lance K."/>
            <person name="Lara M."/>
            <person name="Lee W."/>
            <person name="Lennon N."/>
            <person name="Letendre F."/>
            <person name="LeVine R."/>
            <person name="Lipovsky A."/>
            <person name="Liu X."/>
            <person name="Liu J."/>
            <person name="Liu S."/>
            <person name="Lokyitsang T."/>
            <person name="Lokyitsang Y."/>
            <person name="Lubonja R."/>
            <person name="Lui A."/>
            <person name="MacDonald P."/>
            <person name="Magnisalis V."/>
            <person name="Maru K."/>
            <person name="Matthews C."/>
            <person name="McCusker W."/>
            <person name="McDonough S."/>
            <person name="Mehta T."/>
            <person name="Meldrim J."/>
            <person name="Meneus L."/>
            <person name="Mihai O."/>
            <person name="Mihalev A."/>
            <person name="Mihova T."/>
            <person name="Mittelman R."/>
            <person name="Mlenga V."/>
            <person name="Montmayeur A."/>
            <person name="Mulrain L."/>
            <person name="Navidi A."/>
            <person name="Naylor J."/>
            <person name="Negash T."/>
            <person name="Nguyen T."/>
            <person name="Nguyen N."/>
            <person name="Nicol R."/>
            <person name="Norbu C."/>
            <person name="Norbu N."/>
            <person name="Novod N."/>
            <person name="O'Neill B."/>
            <person name="Osman S."/>
            <person name="Markiewicz E."/>
            <person name="Oyono O.L."/>
            <person name="Patti C."/>
            <person name="Phunkhang P."/>
            <person name="Pierre F."/>
            <person name="Priest M."/>
            <person name="Raghuraman S."/>
            <person name="Rege F."/>
            <person name="Reyes R."/>
            <person name="Rise C."/>
            <person name="Rogov P."/>
            <person name="Ross K."/>
            <person name="Ryan E."/>
            <person name="Settipalli S."/>
            <person name="Shea T."/>
            <person name="Sherpa N."/>
            <person name="Shi L."/>
            <person name="Shih D."/>
            <person name="Sparrow T."/>
            <person name="Spaulding J."/>
            <person name="Stalker J."/>
            <person name="Stange-Thomann N."/>
            <person name="Stavropoulos S."/>
            <person name="Stone C."/>
            <person name="Strader C."/>
            <person name="Tesfaye S."/>
            <person name="Thomson T."/>
            <person name="Thoulutsang Y."/>
            <person name="Thoulutsang D."/>
            <person name="Topham K."/>
            <person name="Topping I."/>
            <person name="Tsamla T."/>
            <person name="Vassiliev H."/>
            <person name="Vo A."/>
            <person name="Wangchuk T."/>
            <person name="Wangdi T."/>
            <person name="Weiand M."/>
            <person name="Wilkinson J."/>
            <person name="Wilson A."/>
            <person name="Yadav S."/>
            <person name="Young G."/>
            <person name="Yu Q."/>
            <person name="Zembek L."/>
            <person name="Zhong D."/>
            <person name="Zimmer A."/>
            <person name="Zwirko Z."/>
            <person name="Jaffe D.B."/>
            <person name="Alvarez P."/>
            <person name="Brockman W."/>
            <person name="Butler J."/>
            <person name="Chin C."/>
            <person name="Gnerre S."/>
            <person name="Grabherr M."/>
            <person name="Kleber M."/>
            <person name="Mauceli E."/>
            <person name="MacCallum I."/>
        </authorList>
    </citation>
    <scope>NUCLEOTIDE SEQUENCE [LARGE SCALE GENOMIC DNA]</scope>
    <source>
        <strain evidence="3">Tucson 15287-2541.00</strain>
    </source>
</reference>
<organism evidence="3">
    <name type="scientific">Drosophila grimshawi</name>
    <name type="common">Hawaiian fruit fly</name>
    <name type="synonym">Idiomyia grimshawi</name>
    <dbReference type="NCBI Taxonomy" id="7222"/>
    <lineage>
        <taxon>Eukaryota</taxon>
        <taxon>Metazoa</taxon>
        <taxon>Ecdysozoa</taxon>
        <taxon>Arthropoda</taxon>
        <taxon>Hexapoda</taxon>
        <taxon>Insecta</taxon>
        <taxon>Pterygota</taxon>
        <taxon>Neoptera</taxon>
        <taxon>Endopterygota</taxon>
        <taxon>Diptera</taxon>
        <taxon>Brachycera</taxon>
        <taxon>Muscomorpha</taxon>
        <taxon>Ephydroidea</taxon>
        <taxon>Drosophilidae</taxon>
        <taxon>Drosophila</taxon>
        <taxon>Hawaiian Drosophila</taxon>
    </lineage>
</organism>
<evidence type="ECO:0000313" key="2">
    <source>
        <dbReference type="EMBL" id="EDW02485.1"/>
    </source>
</evidence>
<keyword evidence="1" id="KW-0732">Signal</keyword>
<dbReference type="PhylomeDB" id="B4J9H8"/>
<dbReference type="OMA" id="KDQYWFK"/>
<dbReference type="OrthoDB" id="7975395at2759"/>
<dbReference type="InParanoid" id="B4J9H8"/>
<dbReference type="HOGENOM" id="CLU_094350_0_0_1"/>
<dbReference type="AlphaFoldDB" id="B4J9H8"/>
<protein>
    <submittedName>
        <fullName evidence="2">GH19860</fullName>
    </submittedName>
</protein>
<accession>B4J9H8</accession>
<feature type="signal peptide" evidence="1">
    <location>
        <begin position="1"/>
        <end position="17"/>
    </location>
</feature>
<dbReference type="KEGG" id="dgr:6560262"/>
<name>B4J9H8_DROGR</name>